<organism evidence="8 9">
    <name type="scientific">Absidia repens</name>
    <dbReference type="NCBI Taxonomy" id="90262"/>
    <lineage>
        <taxon>Eukaryota</taxon>
        <taxon>Fungi</taxon>
        <taxon>Fungi incertae sedis</taxon>
        <taxon>Mucoromycota</taxon>
        <taxon>Mucoromycotina</taxon>
        <taxon>Mucoromycetes</taxon>
        <taxon>Mucorales</taxon>
        <taxon>Cunninghamellaceae</taxon>
        <taxon>Absidia</taxon>
    </lineage>
</organism>
<feature type="compositionally biased region" description="Low complexity" evidence="6">
    <location>
        <begin position="539"/>
        <end position="578"/>
    </location>
</feature>
<accession>A0A1X2I543</accession>
<feature type="region of interest" description="Disordered" evidence="6">
    <location>
        <begin position="1"/>
        <end position="28"/>
    </location>
</feature>
<comment type="subcellular location">
    <subcellularLocation>
        <location evidence="1">Nucleus</location>
    </subcellularLocation>
</comment>
<protein>
    <recommendedName>
        <fullName evidence="7">BHLH domain-containing protein</fullName>
    </recommendedName>
</protein>
<feature type="compositionally biased region" description="Basic and acidic residues" evidence="6">
    <location>
        <begin position="330"/>
        <end position="350"/>
    </location>
</feature>
<feature type="compositionally biased region" description="Polar residues" evidence="6">
    <location>
        <begin position="228"/>
        <end position="241"/>
    </location>
</feature>
<dbReference type="SUPFAM" id="SSF47459">
    <property type="entry name" value="HLH, helix-loop-helix DNA-binding domain"/>
    <property type="match status" value="1"/>
</dbReference>
<feature type="compositionally biased region" description="Low complexity" evidence="6">
    <location>
        <begin position="314"/>
        <end position="324"/>
    </location>
</feature>
<dbReference type="Proteomes" id="UP000193560">
    <property type="component" value="Unassembled WGS sequence"/>
</dbReference>
<dbReference type="PANTHER" id="PTHR15741:SF27">
    <property type="entry name" value="TRANSCRIPTION FACTOR AP-4"/>
    <property type="match status" value="1"/>
</dbReference>
<feature type="region of interest" description="Disordered" evidence="6">
    <location>
        <begin position="206"/>
        <end position="243"/>
    </location>
</feature>
<evidence type="ECO:0000256" key="2">
    <source>
        <dbReference type="ARBA" id="ARBA00023015"/>
    </source>
</evidence>
<feature type="compositionally biased region" description="Basic and acidic residues" evidence="6">
    <location>
        <begin position="1"/>
        <end position="10"/>
    </location>
</feature>
<proteinExistence type="predicted"/>
<dbReference type="PANTHER" id="PTHR15741">
    <property type="entry name" value="BASIC HELIX-LOOP-HELIX ZIP TRANSCRIPTION FACTOR"/>
    <property type="match status" value="1"/>
</dbReference>
<dbReference type="GO" id="GO:0000981">
    <property type="term" value="F:DNA-binding transcription factor activity, RNA polymerase II-specific"/>
    <property type="evidence" value="ECO:0007669"/>
    <property type="project" value="TreeGrafter"/>
</dbReference>
<reference evidence="8 9" key="1">
    <citation type="submission" date="2016-07" db="EMBL/GenBank/DDBJ databases">
        <title>Pervasive Adenine N6-methylation of Active Genes in Fungi.</title>
        <authorList>
            <consortium name="DOE Joint Genome Institute"/>
            <person name="Mondo S.J."/>
            <person name="Dannebaum R.O."/>
            <person name="Kuo R.C."/>
            <person name="Labutti K."/>
            <person name="Haridas S."/>
            <person name="Kuo A."/>
            <person name="Salamov A."/>
            <person name="Ahrendt S.R."/>
            <person name="Lipzen A."/>
            <person name="Sullivan W."/>
            <person name="Andreopoulos W.B."/>
            <person name="Clum A."/>
            <person name="Lindquist E."/>
            <person name="Daum C."/>
            <person name="Ramamoorthy G.K."/>
            <person name="Gryganskyi A."/>
            <person name="Culley D."/>
            <person name="Magnuson J.K."/>
            <person name="James T.Y."/>
            <person name="O'Malley M.A."/>
            <person name="Stajich J.E."/>
            <person name="Spatafora J.W."/>
            <person name="Visel A."/>
            <person name="Grigoriev I.V."/>
        </authorList>
    </citation>
    <scope>NUCLEOTIDE SEQUENCE [LARGE SCALE GENOMIC DNA]</scope>
    <source>
        <strain evidence="8 9">NRRL 1336</strain>
    </source>
</reference>
<dbReference type="InterPro" id="IPR036638">
    <property type="entry name" value="HLH_DNA-bd_sf"/>
</dbReference>
<sequence length="618" mass="69907">MDYNLQHHTDPSGWMYSQQDSSYRTNTNEPLQEPVAFEDFQFSFGLEPGFAMPVPLDMPPAPPSLSDSNNLMSMDYQQNDSHDFTCSTSNNPLLDENDQKAFSQFLDAFFVDKDGQMSNAEQMANQFSTMYDAPPPPLVLNDGYGANATSASETDPFRVATSMFLPKQTPKTTTISSAAQHNAEDDDEYRRSSILQSLDQQKQFHQRLNRVASVQQQQQQQQQRQQLGKESTTPTSSNRYQDSIGPNAIFLQQSNQVSAPFITKHPSTASQRYHPQQHAPYPPPERQHPSSTTSASNDSNMNGQHHAHDREYQRSSSRSLSTPTRRNKSHKELLTEEEKRNNHIASEQKRRSTIRNGFKDLTDIVPTLKNINNSKSTVLFKAVDYIKYLEKRNKNLRDKMGSLEVRIKVEGRVSDILMHSSSLQQQTQTPSMAPSQSSPTSQPSYSETDSTSPPPPPRPPLDNEASDRSHYHHFQQQRDIDSNSNSNSNDISGGGVAAALLAHKSQQQQLMALQEQLQYHQRLLTQQDDNNLTHHPQRSHQTSSLHHQHQRQQQQQQNYHSVSSSSTSSSSHSSPQSSDLYQHPPVPPPRWTYDSNARSNNTNVKMEVDNEEPLKVSA</sequence>
<keyword evidence="9" id="KW-1185">Reference proteome</keyword>
<dbReference type="InterPro" id="IPR011598">
    <property type="entry name" value="bHLH_dom"/>
</dbReference>
<dbReference type="Gene3D" id="4.10.280.10">
    <property type="entry name" value="Helix-loop-helix DNA-binding domain"/>
    <property type="match status" value="1"/>
</dbReference>
<comment type="caution">
    <text evidence="8">The sequence shown here is derived from an EMBL/GenBank/DDBJ whole genome shotgun (WGS) entry which is preliminary data.</text>
</comment>
<dbReference type="GO" id="GO:0046983">
    <property type="term" value="F:protein dimerization activity"/>
    <property type="evidence" value="ECO:0007669"/>
    <property type="project" value="InterPro"/>
</dbReference>
<feature type="region of interest" description="Disordered" evidence="6">
    <location>
        <begin position="267"/>
        <end position="351"/>
    </location>
</feature>
<evidence type="ECO:0000256" key="5">
    <source>
        <dbReference type="ARBA" id="ARBA00023242"/>
    </source>
</evidence>
<feature type="compositionally biased region" description="Low complexity" evidence="6">
    <location>
        <begin position="421"/>
        <end position="444"/>
    </location>
</feature>
<feature type="region of interest" description="Disordered" evidence="6">
    <location>
        <begin position="163"/>
        <end position="191"/>
    </location>
</feature>
<keyword evidence="2" id="KW-0805">Transcription regulation</keyword>
<keyword evidence="5" id="KW-0539">Nucleus</keyword>
<name>A0A1X2I543_9FUNG</name>
<dbReference type="EMBL" id="MCGE01000030">
    <property type="protein sequence ID" value="ORZ08632.1"/>
    <property type="molecule type" value="Genomic_DNA"/>
</dbReference>
<dbReference type="SMART" id="SM00353">
    <property type="entry name" value="HLH"/>
    <property type="match status" value="1"/>
</dbReference>
<evidence type="ECO:0000259" key="7">
    <source>
        <dbReference type="PROSITE" id="PS50888"/>
    </source>
</evidence>
<gene>
    <name evidence="8" type="ORF">BCR42DRAFT_495328</name>
</gene>
<dbReference type="GO" id="GO:0005634">
    <property type="term" value="C:nucleus"/>
    <property type="evidence" value="ECO:0007669"/>
    <property type="project" value="UniProtKB-SubCell"/>
</dbReference>
<dbReference type="InterPro" id="IPR052207">
    <property type="entry name" value="Max-like/E-box_TFs"/>
</dbReference>
<dbReference type="PROSITE" id="PS50888">
    <property type="entry name" value="BHLH"/>
    <property type="match status" value="1"/>
</dbReference>
<dbReference type="OrthoDB" id="5778525at2759"/>
<feature type="compositionally biased region" description="Polar residues" evidence="6">
    <location>
        <begin position="289"/>
        <end position="303"/>
    </location>
</feature>
<feature type="compositionally biased region" description="Low complexity" evidence="6">
    <location>
        <begin position="482"/>
        <end position="491"/>
    </location>
</feature>
<dbReference type="GO" id="GO:0000978">
    <property type="term" value="F:RNA polymerase II cis-regulatory region sequence-specific DNA binding"/>
    <property type="evidence" value="ECO:0007669"/>
    <property type="project" value="TreeGrafter"/>
</dbReference>
<feature type="compositionally biased region" description="Polar residues" evidence="6">
    <location>
        <begin position="15"/>
        <end position="28"/>
    </location>
</feature>
<keyword evidence="4" id="KW-0804">Transcription</keyword>
<evidence type="ECO:0000256" key="1">
    <source>
        <dbReference type="ARBA" id="ARBA00004123"/>
    </source>
</evidence>
<feature type="compositionally biased region" description="Polar residues" evidence="6">
    <location>
        <begin position="169"/>
        <end position="180"/>
    </location>
</feature>
<dbReference type="AlphaFoldDB" id="A0A1X2I543"/>
<feature type="compositionally biased region" description="Polar residues" evidence="6">
    <location>
        <begin position="593"/>
        <end position="604"/>
    </location>
</feature>
<feature type="compositionally biased region" description="Low complexity" evidence="6">
    <location>
        <begin position="215"/>
        <end position="226"/>
    </location>
</feature>
<evidence type="ECO:0000313" key="8">
    <source>
        <dbReference type="EMBL" id="ORZ08632.1"/>
    </source>
</evidence>
<feature type="compositionally biased region" description="Basic and acidic residues" evidence="6">
    <location>
        <begin position="606"/>
        <end position="618"/>
    </location>
</feature>
<feature type="region of interest" description="Disordered" evidence="6">
    <location>
        <begin position="421"/>
        <end position="491"/>
    </location>
</feature>
<feature type="domain" description="BHLH" evidence="7">
    <location>
        <begin position="338"/>
        <end position="389"/>
    </location>
</feature>
<feature type="region of interest" description="Disordered" evidence="6">
    <location>
        <begin position="530"/>
        <end position="618"/>
    </location>
</feature>
<dbReference type="STRING" id="90262.A0A1X2I543"/>
<evidence type="ECO:0000256" key="4">
    <source>
        <dbReference type="ARBA" id="ARBA00023163"/>
    </source>
</evidence>
<keyword evidence="3" id="KW-0238">DNA-binding</keyword>
<evidence type="ECO:0000256" key="6">
    <source>
        <dbReference type="SAM" id="MobiDB-lite"/>
    </source>
</evidence>
<evidence type="ECO:0000256" key="3">
    <source>
        <dbReference type="ARBA" id="ARBA00023125"/>
    </source>
</evidence>
<dbReference type="Pfam" id="PF00010">
    <property type="entry name" value="HLH"/>
    <property type="match status" value="1"/>
</dbReference>
<evidence type="ECO:0000313" key="9">
    <source>
        <dbReference type="Proteomes" id="UP000193560"/>
    </source>
</evidence>